<dbReference type="AlphaFoldDB" id="A0AAV7KTJ4"/>
<dbReference type="Proteomes" id="UP001066276">
    <property type="component" value="Chromosome 12"/>
</dbReference>
<evidence type="ECO:0000313" key="2">
    <source>
        <dbReference type="EMBL" id="KAJ1082042.1"/>
    </source>
</evidence>
<organism evidence="2 3">
    <name type="scientific">Pleurodeles waltl</name>
    <name type="common">Iberian ribbed newt</name>
    <dbReference type="NCBI Taxonomy" id="8319"/>
    <lineage>
        <taxon>Eukaryota</taxon>
        <taxon>Metazoa</taxon>
        <taxon>Chordata</taxon>
        <taxon>Craniata</taxon>
        <taxon>Vertebrata</taxon>
        <taxon>Euteleostomi</taxon>
        <taxon>Amphibia</taxon>
        <taxon>Batrachia</taxon>
        <taxon>Caudata</taxon>
        <taxon>Salamandroidea</taxon>
        <taxon>Salamandridae</taxon>
        <taxon>Pleurodelinae</taxon>
        <taxon>Pleurodeles</taxon>
    </lineage>
</organism>
<name>A0AAV7KTJ4_PLEWA</name>
<sequence>MTILTDVRQALSPLSSPSATPGVNATVQPVITPAIQAQSSAPLPMPPTLQASTQGVTAQALLSAVQLLSTLDSPSASVSPTAPWAPADTVQNTLAELTAIAAARINGPSGNGNTGSGDTPSPGVQATSTTSGDTGKVTDNTSKSGGVGLLASSSQDTLLSWPGKFMSHIFSEVKEKIRKGEFVDIFSLIGAKRREVDQKYEEGKGSSSNDKKNKVEANIMNWLFGFNVYMSVMLEKKPDLAASMIFYGNMILKAHQVYGVVHGWSTIRTSGGLRLRIRT</sequence>
<proteinExistence type="predicted"/>
<accession>A0AAV7KTJ4</accession>
<protein>
    <submittedName>
        <fullName evidence="2">Uncharacterized protein</fullName>
    </submittedName>
</protein>
<evidence type="ECO:0000256" key="1">
    <source>
        <dbReference type="SAM" id="MobiDB-lite"/>
    </source>
</evidence>
<evidence type="ECO:0000313" key="3">
    <source>
        <dbReference type="Proteomes" id="UP001066276"/>
    </source>
</evidence>
<comment type="caution">
    <text evidence="2">The sequence shown here is derived from an EMBL/GenBank/DDBJ whole genome shotgun (WGS) entry which is preliminary data.</text>
</comment>
<gene>
    <name evidence="2" type="ORF">NDU88_002212</name>
</gene>
<feature type="compositionally biased region" description="Polar residues" evidence="1">
    <location>
        <begin position="122"/>
        <end position="144"/>
    </location>
</feature>
<dbReference type="EMBL" id="JANPWB010000016">
    <property type="protein sequence ID" value="KAJ1082042.1"/>
    <property type="molecule type" value="Genomic_DNA"/>
</dbReference>
<reference evidence="2" key="1">
    <citation type="journal article" date="2022" name="bioRxiv">
        <title>Sequencing and chromosome-scale assembly of the giantPleurodeles waltlgenome.</title>
        <authorList>
            <person name="Brown T."/>
            <person name="Elewa A."/>
            <person name="Iarovenko S."/>
            <person name="Subramanian E."/>
            <person name="Araus A.J."/>
            <person name="Petzold A."/>
            <person name="Susuki M."/>
            <person name="Suzuki K.-i.T."/>
            <person name="Hayashi T."/>
            <person name="Toyoda A."/>
            <person name="Oliveira C."/>
            <person name="Osipova E."/>
            <person name="Leigh N.D."/>
            <person name="Simon A."/>
            <person name="Yun M.H."/>
        </authorList>
    </citation>
    <scope>NUCLEOTIDE SEQUENCE</scope>
    <source>
        <strain evidence="2">20211129_DDA</strain>
        <tissue evidence="2">Liver</tissue>
    </source>
</reference>
<keyword evidence="3" id="KW-1185">Reference proteome</keyword>
<feature type="region of interest" description="Disordered" evidence="1">
    <location>
        <begin position="105"/>
        <end position="146"/>
    </location>
</feature>